<proteinExistence type="inferred from homology"/>
<evidence type="ECO:0000256" key="5">
    <source>
        <dbReference type="ARBA" id="ARBA00023136"/>
    </source>
</evidence>
<dbReference type="PANTHER" id="PTHR23427:SF2">
    <property type="entry name" value="SURFEIT LOCUS PROTEIN 1"/>
    <property type="match status" value="1"/>
</dbReference>
<keyword evidence="6" id="KW-1003">Cell membrane</keyword>
<keyword evidence="8" id="KW-1185">Reference proteome</keyword>
<sequence length="241" mass="26889">MPFSFQFRWIPFIAALLAAIIGMSLGQWQMRRASYKEAIEHKLSERQAATPVVLGAAEPNVDDVEFRRVKVTGEFIDTWPVYLENRPYQGQAGFYLVMPLKIAGTNQHVLVMRGWLPRDVQDRNKLPAVPAPEGSLTIEGVARRNAGQLLQLGQPEALKPGAILQNLDIGQFAQASKFDLQPFVIEQTSNVQDNLVRDWPRPSAGVDKHLGYAFQWYGLAATALIFFVVTGIKRGKKSASQ</sequence>
<dbReference type="InterPro" id="IPR045214">
    <property type="entry name" value="Surf1/Surf4"/>
</dbReference>
<evidence type="ECO:0000256" key="6">
    <source>
        <dbReference type="RuleBase" id="RU363076"/>
    </source>
</evidence>
<evidence type="ECO:0000256" key="4">
    <source>
        <dbReference type="ARBA" id="ARBA00022989"/>
    </source>
</evidence>
<keyword evidence="4 6" id="KW-1133">Transmembrane helix</keyword>
<dbReference type="PROSITE" id="PS50895">
    <property type="entry name" value="SURF1"/>
    <property type="match status" value="1"/>
</dbReference>
<name>A0ABU1BL25_9BURK</name>
<evidence type="ECO:0000313" key="7">
    <source>
        <dbReference type="EMBL" id="MDQ9169028.1"/>
    </source>
</evidence>
<evidence type="ECO:0000256" key="3">
    <source>
        <dbReference type="ARBA" id="ARBA00022692"/>
    </source>
</evidence>
<keyword evidence="5 6" id="KW-0472">Membrane</keyword>
<accession>A0ABU1BL25</accession>
<dbReference type="RefSeq" id="WP_338434853.1">
    <property type="nucleotide sequence ID" value="NZ_JAUYVH010000001.1"/>
</dbReference>
<comment type="similarity">
    <text evidence="2 6">Belongs to the SURF1 family.</text>
</comment>
<dbReference type="CDD" id="cd06662">
    <property type="entry name" value="SURF1"/>
    <property type="match status" value="1"/>
</dbReference>
<comment type="caution">
    <text evidence="6">Lacks conserved residue(s) required for the propagation of feature annotation.</text>
</comment>
<keyword evidence="3 6" id="KW-0812">Transmembrane</keyword>
<protein>
    <recommendedName>
        <fullName evidence="6">SURF1-like protein</fullName>
    </recommendedName>
</protein>
<comment type="caution">
    <text evidence="7">The sequence shown here is derived from an EMBL/GenBank/DDBJ whole genome shotgun (WGS) entry which is preliminary data.</text>
</comment>
<evidence type="ECO:0000256" key="2">
    <source>
        <dbReference type="ARBA" id="ARBA00007165"/>
    </source>
</evidence>
<dbReference type="Proteomes" id="UP001225596">
    <property type="component" value="Unassembled WGS sequence"/>
</dbReference>
<reference evidence="7 8" key="1">
    <citation type="submission" date="2023-08" db="EMBL/GenBank/DDBJ databases">
        <title>Oxalobacteraceae gen .nov., isolated from river sludge outside the plant.</title>
        <authorList>
            <person name="Zhao S.Y."/>
        </authorList>
    </citation>
    <scope>NUCLEOTIDE SEQUENCE [LARGE SCALE GENOMIC DNA]</scope>
    <source>
        <strain evidence="7 8">R-40</strain>
    </source>
</reference>
<evidence type="ECO:0000313" key="8">
    <source>
        <dbReference type="Proteomes" id="UP001225596"/>
    </source>
</evidence>
<organism evidence="7 8">
    <name type="scientific">Keguizhuia sedimenti</name>
    <dbReference type="NCBI Taxonomy" id="3064264"/>
    <lineage>
        <taxon>Bacteria</taxon>
        <taxon>Pseudomonadati</taxon>
        <taxon>Pseudomonadota</taxon>
        <taxon>Betaproteobacteria</taxon>
        <taxon>Burkholderiales</taxon>
        <taxon>Oxalobacteraceae</taxon>
        <taxon>Keguizhuia</taxon>
    </lineage>
</organism>
<comment type="subcellular location">
    <subcellularLocation>
        <location evidence="6">Cell membrane</location>
        <topology evidence="6">Multi-pass membrane protein</topology>
    </subcellularLocation>
    <subcellularLocation>
        <location evidence="1">Membrane</location>
    </subcellularLocation>
</comment>
<dbReference type="PANTHER" id="PTHR23427">
    <property type="entry name" value="SURFEIT LOCUS PROTEIN"/>
    <property type="match status" value="1"/>
</dbReference>
<feature type="transmembrane region" description="Helical" evidence="6">
    <location>
        <begin position="214"/>
        <end position="232"/>
    </location>
</feature>
<dbReference type="InterPro" id="IPR002994">
    <property type="entry name" value="Surf1/Shy1"/>
</dbReference>
<gene>
    <name evidence="7" type="ORF">Q8A64_01255</name>
</gene>
<evidence type="ECO:0000256" key="1">
    <source>
        <dbReference type="ARBA" id="ARBA00004370"/>
    </source>
</evidence>
<dbReference type="EMBL" id="JAUYVH010000001">
    <property type="protein sequence ID" value="MDQ9169028.1"/>
    <property type="molecule type" value="Genomic_DNA"/>
</dbReference>
<dbReference type="Pfam" id="PF02104">
    <property type="entry name" value="SURF1"/>
    <property type="match status" value="1"/>
</dbReference>